<dbReference type="InterPro" id="IPR027417">
    <property type="entry name" value="P-loop_NTPase"/>
</dbReference>
<dbReference type="EMBL" id="DS113185">
    <property type="protein sequence ID" value="EAY22234.1"/>
    <property type="molecule type" value="Genomic_DNA"/>
</dbReference>
<comment type="subcellular location">
    <subcellularLocation>
        <location evidence="1">Cytoplasm</location>
    </subcellularLocation>
</comment>
<dbReference type="PANTHER" id="PTHR22706">
    <property type="entry name" value="ASSEMBLY FACTOR FOR SPINDLE MICROTUBULES"/>
    <property type="match status" value="1"/>
</dbReference>
<gene>
    <name evidence="5" type="ORF">TVAG_094090</name>
</gene>
<dbReference type="VEuPathDB" id="TrichDB:TVAGG3_0381530"/>
<evidence type="ECO:0000256" key="1">
    <source>
        <dbReference type="ARBA" id="ARBA00004496"/>
    </source>
</evidence>
<name>A2DBN1_TRIV3</name>
<sequence>MASFANIYRNRRNIVNRYFTEIEKAQECREKEYRAALTIQAAWRKYKILKRRKLRNESAIKIQKTWRMFHEGMLFRCLKTEKETEDRNKLFNEKARKIQKVWRGYWERKHVFDFNKQKAFMNDVQKKNEEMELMLDNYYTQTSEAATFAEEEQKSVQDVKKALHTHYLVSTSAIPSIYQPPAFTKDAAAMPAIEQFIRTVNKAKIVVPSIGKR</sequence>
<dbReference type="Gene3D" id="1.20.5.190">
    <property type="match status" value="1"/>
</dbReference>
<keyword evidence="6" id="KW-1185">Reference proteome</keyword>
<accession>A2DBN1</accession>
<dbReference type="GO" id="GO:0005516">
    <property type="term" value="F:calmodulin binding"/>
    <property type="evidence" value="ECO:0007669"/>
    <property type="project" value="UniProtKB-KW"/>
</dbReference>
<evidence type="ECO:0000256" key="4">
    <source>
        <dbReference type="ARBA" id="ARBA00022860"/>
    </source>
</evidence>
<dbReference type="STRING" id="5722.A2DBN1"/>
<dbReference type="VEuPathDB" id="TrichDB:TVAG_094090"/>
<dbReference type="InterPro" id="IPR000048">
    <property type="entry name" value="IQ_motif_EF-hand-BS"/>
</dbReference>
<dbReference type="PROSITE" id="PS50096">
    <property type="entry name" value="IQ"/>
    <property type="match status" value="1"/>
</dbReference>
<dbReference type="SMR" id="A2DBN1"/>
<dbReference type="Proteomes" id="UP000001542">
    <property type="component" value="Unassembled WGS sequence"/>
</dbReference>
<evidence type="ECO:0000256" key="3">
    <source>
        <dbReference type="ARBA" id="ARBA00022737"/>
    </source>
</evidence>
<keyword evidence="3" id="KW-0677">Repeat</keyword>
<evidence type="ECO:0000256" key="2">
    <source>
        <dbReference type="ARBA" id="ARBA00022490"/>
    </source>
</evidence>
<proteinExistence type="predicted"/>
<dbReference type="InParanoid" id="A2DBN1"/>
<dbReference type="RefSeq" id="XP_001583220.1">
    <property type="nucleotide sequence ID" value="XM_001583170.1"/>
</dbReference>
<dbReference type="SUPFAM" id="SSF52540">
    <property type="entry name" value="P-loop containing nucleoside triphosphate hydrolases"/>
    <property type="match status" value="1"/>
</dbReference>
<keyword evidence="4" id="KW-0112">Calmodulin-binding</keyword>
<dbReference type="PANTHER" id="PTHR22706:SF1">
    <property type="entry name" value="ASSEMBLY FACTOR FOR SPINDLE MICROTUBULES"/>
    <property type="match status" value="1"/>
</dbReference>
<reference evidence="5" key="2">
    <citation type="journal article" date="2007" name="Science">
        <title>Draft genome sequence of the sexually transmitted pathogen Trichomonas vaginalis.</title>
        <authorList>
            <person name="Carlton J.M."/>
            <person name="Hirt R.P."/>
            <person name="Silva J.C."/>
            <person name="Delcher A.L."/>
            <person name="Schatz M."/>
            <person name="Zhao Q."/>
            <person name="Wortman J.R."/>
            <person name="Bidwell S.L."/>
            <person name="Alsmark U.C.M."/>
            <person name="Besteiro S."/>
            <person name="Sicheritz-Ponten T."/>
            <person name="Noel C.J."/>
            <person name="Dacks J.B."/>
            <person name="Foster P.G."/>
            <person name="Simillion C."/>
            <person name="Van de Peer Y."/>
            <person name="Miranda-Saavedra D."/>
            <person name="Barton G.J."/>
            <person name="Westrop G.D."/>
            <person name="Mueller S."/>
            <person name="Dessi D."/>
            <person name="Fiori P.L."/>
            <person name="Ren Q."/>
            <person name="Paulsen I."/>
            <person name="Zhang H."/>
            <person name="Bastida-Corcuera F.D."/>
            <person name="Simoes-Barbosa A."/>
            <person name="Brown M.T."/>
            <person name="Hayes R.D."/>
            <person name="Mukherjee M."/>
            <person name="Okumura C.Y."/>
            <person name="Schneider R."/>
            <person name="Smith A.J."/>
            <person name="Vanacova S."/>
            <person name="Villalvazo M."/>
            <person name="Haas B.J."/>
            <person name="Pertea M."/>
            <person name="Feldblyum T.V."/>
            <person name="Utterback T.R."/>
            <person name="Shu C.L."/>
            <person name="Osoegawa K."/>
            <person name="de Jong P.J."/>
            <person name="Hrdy I."/>
            <person name="Horvathova L."/>
            <person name="Zubacova Z."/>
            <person name="Dolezal P."/>
            <person name="Malik S.B."/>
            <person name="Logsdon J.M. Jr."/>
            <person name="Henze K."/>
            <person name="Gupta A."/>
            <person name="Wang C.C."/>
            <person name="Dunne R.L."/>
            <person name="Upcroft J.A."/>
            <person name="Upcroft P."/>
            <person name="White O."/>
            <person name="Salzberg S.L."/>
            <person name="Tang P."/>
            <person name="Chiu C.-H."/>
            <person name="Lee Y.-S."/>
            <person name="Embley T.M."/>
            <person name="Coombs G.H."/>
            <person name="Mottram J.C."/>
            <person name="Tachezy J."/>
            <person name="Fraser-Liggett C.M."/>
            <person name="Johnson P.J."/>
        </authorList>
    </citation>
    <scope>NUCLEOTIDE SEQUENCE [LARGE SCALE GENOMIC DNA]</scope>
    <source>
        <strain evidence="5">G3</strain>
    </source>
</reference>
<protein>
    <submittedName>
        <fullName evidence="5">IQ calmodulin-binding motif family protein</fullName>
    </submittedName>
</protein>
<dbReference type="Pfam" id="PF00612">
    <property type="entry name" value="IQ"/>
    <property type="match status" value="3"/>
</dbReference>
<dbReference type="GO" id="GO:0005737">
    <property type="term" value="C:cytoplasm"/>
    <property type="evidence" value="ECO:0007669"/>
    <property type="project" value="UniProtKB-SubCell"/>
</dbReference>
<reference evidence="5" key="1">
    <citation type="submission" date="2006-10" db="EMBL/GenBank/DDBJ databases">
        <authorList>
            <person name="Amadeo P."/>
            <person name="Zhao Q."/>
            <person name="Wortman J."/>
            <person name="Fraser-Liggett C."/>
            <person name="Carlton J."/>
        </authorList>
    </citation>
    <scope>NUCLEOTIDE SEQUENCE</scope>
    <source>
        <strain evidence="5">G3</strain>
    </source>
</reference>
<evidence type="ECO:0000313" key="5">
    <source>
        <dbReference type="EMBL" id="EAY22234.1"/>
    </source>
</evidence>
<organism evidence="5 6">
    <name type="scientific">Trichomonas vaginalis (strain ATCC PRA-98 / G3)</name>
    <dbReference type="NCBI Taxonomy" id="412133"/>
    <lineage>
        <taxon>Eukaryota</taxon>
        <taxon>Metamonada</taxon>
        <taxon>Parabasalia</taxon>
        <taxon>Trichomonadida</taxon>
        <taxon>Trichomonadidae</taxon>
        <taxon>Trichomonas</taxon>
    </lineage>
</organism>
<dbReference type="AlphaFoldDB" id="A2DBN1"/>
<dbReference type="KEGG" id="tva:5467789"/>
<dbReference type="OrthoDB" id="190375at2759"/>
<dbReference type="InterPro" id="IPR051185">
    <property type="entry name" value="ASPM"/>
</dbReference>
<dbReference type="SMART" id="SM00015">
    <property type="entry name" value="IQ"/>
    <property type="match status" value="3"/>
</dbReference>
<keyword evidence="2" id="KW-0963">Cytoplasm</keyword>
<dbReference type="OMA" id="QRGVYNY"/>
<evidence type="ECO:0000313" key="6">
    <source>
        <dbReference type="Proteomes" id="UP000001542"/>
    </source>
</evidence>